<name>A0AAE0LGT6_9CHLO</name>
<accession>A0AAE0LGT6</accession>
<dbReference type="EMBL" id="LGRX02002107">
    <property type="protein sequence ID" value="KAK3284866.1"/>
    <property type="molecule type" value="Genomic_DNA"/>
</dbReference>
<reference evidence="1 2" key="1">
    <citation type="journal article" date="2015" name="Genome Biol. Evol.">
        <title>Comparative Genomics of a Bacterivorous Green Alga Reveals Evolutionary Causalities and Consequences of Phago-Mixotrophic Mode of Nutrition.</title>
        <authorList>
            <person name="Burns J.A."/>
            <person name="Paasch A."/>
            <person name="Narechania A."/>
            <person name="Kim E."/>
        </authorList>
    </citation>
    <scope>NUCLEOTIDE SEQUENCE [LARGE SCALE GENOMIC DNA]</scope>
    <source>
        <strain evidence="1 2">PLY_AMNH</strain>
    </source>
</reference>
<proteinExistence type="predicted"/>
<keyword evidence="2" id="KW-1185">Reference proteome</keyword>
<evidence type="ECO:0000313" key="1">
    <source>
        <dbReference type="EMBL" id="KAK3284866.1"/>
    </source>
</evidence>
<gene>
    <name evidence="1" type="ORF">CYMTET_7504</name>
</gene>
<dbReference type="AlphaFoldDB" id="A0AAE0LGT6"/>
<organism evidence="1 2">
    <name type="scientific">Cymbomonas tetramitiformis</name>
    <dbReference type="NCBI Taxonomy" id="36881"/>
    <lineage>
        <taxon>Eukaryota</taxon>
        <taxon>Viridiplantae</taxon>
        <taxon>Chlorophyta</taxon>
        <taxon>Pyramimonadophyceae</taxon>
        <taxon>Pyramimonadales</taxon>
        <taxon>Pyramimonadaceae</taxon>
        <taxon>Cymbomonas</taxon>
    </lineage>
</organism>
<dbReference type="Proteomes" id="UP001190700">
    <property type="component" value="Unassembled WGS sequence"/>
</dbReference>
<protein>
    <submittedName>
        <fullName evidence="1">Uncharacterized protein</fullName>
    </submittedName>
</protein>
<evidence type="ECO:0000313" key="2">
    <source>
        <dbReference type="Proteomes" id="UP001190700"/>
    </source>
</evidence>
<comment type="caution">
    <text evidence="1">The sequence shown here is derived from an EMBL/GenBank/DDBJ whole genome shotgun (WGS) entry which is preliminary data.</text>
</comment>
<sequence>MAQVCSRKLYPSGTICLHGRGPCDLRRFGRPCPLLGRAPFCWDPNVYASGDGQGTTSSHTLSHEGLWCRRTRWRCRRSSSSPLPWGSWCSCLCSRGYTTTSYISTDWSTEILFGPDLRDRMQVCGKRWERSTDSATPAIMGRRWERSTDSANSGNHG</sequence>